<dbReference type="InterPro" id="IPR011063">
    <property type="entry name" value="TilS/TtcA_N"/>
</dbReference>
<dbReference type="PANTHER" id="PTHR43033:SF1">
    <property type="entry name" value="TRNA(ILE)-LYSIDINE SYNTHASE-RELATED"/>
    <property type="match status" value="1"/>
</dbReference>
<feature type="domain" description="tRNA(Ile)-lysidine/2-thiocytidine synthase N-terminal" evidence="8">
    <location>
        <begin position="20"/>
        <end position="195"/>
    </location>
</feature>
<evidence type="ECO:0000259" key="9">
    <source>
        <dbReference type="Pfam" id="PF09179"/>
    </source>
</evidence>
<dbReference type="PANTHER" id="PTHR43033">
    <property type="entry name" value="TRNA(ILE)-LYSIDINE SYNTHASE-RELATED"/>
    <property type="match status" value="1"/>
</dbReference>
<evidence type="ECO:0000313" key="12">
    <source>
        <dbReference type="EMBL" id="CAB4777790.1"/>
    </source>
</evidence>
<keyword evidence="4" id="KW-0819">tRNA processing</keyword>
<dbReference type="EMBL" id="CAFBMI010000020">
    <property type="protein sequence ID" value="CAB4895564.1"/>
    <property type="molecule type" value="Genomic_DNA"/>
</dbReference>
<dbReference type="InterPro" id="IPR015262">
    <property type="entry name" value="tRNA_Ile_lys_synt_subst-bd"/>
</dbReference>
<dbReference type="NCBIfam" id="TIGR02432">
    <property type="entry name" value="lysidine_TilS_N"/>
    <property type="match status" value="1"/>
</dbReference>
<evidence type="ECO:0000256" key="6">
    <source>
        <dbReference type="ARBA" id="ARBA00022840"/>
    </source>
</evidence>
<evidence type="ECO:0000256" key="7">
    <source>
        <dbReference type="ARBA" id="ARBA00048539"/>
    </source>
</evidence>
<keyword evidence="3" id="KW-0436">Ligase</keyword>
<organism evidence="15">
    <name type="scientific">freshwater metagenome</name>
    <dbReference type="NCBI Taxonomy" id="449393"/>
    <lineage>
        <taxon>unclassified sequences</taxon>
        <taxon>metagenomes</taxon>
        <taxon>ecological metagenomes</taxon>
    </lineage>
</organism>
<evidence type="ECO:0000313" key="11">
    <source>
        <dbReference type="EMBL" id="CAB4698197.1"/>
    </source>
</evidence>
<feature type="domain" description="tRNA(Ile)-lysidine synthase substrate-binding" evidence="9">
    <location>
        <begin position="243"/>
        <end position="310"/>
    </location>
</feature>
<evidence type="ECO:0000313" key="15">
    <source>
        <dbReference type="EMBL" id="CAB4971090.1"/>
    </source>
</evidence>
<evidence type="ECO:0000256" key="1">
    <source>
        <dbReference type="ARBA" id="ARBA00013267"/>
    </source>
</evidence>
<keyword evidence="5" id="KW-0547">Nucleotide-binding</keyword>
<dbReference type="EMBL" id="CAEZZZ010000022">
    <property type="protein sequence ID" value="CAB4777790.1"/>
    <property type="molecule type" value="Genomic_DNA"/>
</dbReference>
<dbReference type="GO" id="GO:0032267">
    <property type="term" value="F:tRNA(Ile)-lysidine synthase activity"/>
    <property type="evidence" value="ECO:0007669"/>
    <property type="project" value="UniProtKB-EC"/>
</dbReference>
<dbReference type="GO" id="GO:0005737">
    <property type="term" value="C:cytoplasm"/>
    <property type="evidence" value="ECO:0007669"/>
    <property type="project" value="InterPro"/>
</dbReference>
<sequence length="317" mass="33779">MVAIRTAVRTELEKCSAGDKVIVASSGGADSLALSFAVAKEASKLALQVVGVTIDHQLQVNSSDQASRVLKQFETMGISDSEVVTVQVDVTDGIEASARRARYEALDSIAQKLGVVKILLGHTRDDQAESVLLGLARGSGTRSLSAMATQNGIYVRPLLAITREQTLSACAEENLEPWIDPHNSDPQFKRVRVRMQALPVLEETIGPGISASLARSAGLLRDDADALDDWAEKVFATLDAQSLDIDLISQLPRAVRSRILRLAVYASGAPLGSLTAEQVSVLEALVTSWSGQGEVSLPGGVKVRRISGRLSLLQSDQ</sequence>
<dbReference type="EMBL" id="CAEZXT010000034">
    <property type="protein sequence ID" value="CAB4698197.1"/>
    <property type="molecule type" value="Genomic_DNA"/>
</dbReference>
<evidence type="ECO:0000256" key="5">
    <source>
        <dbReference type="ARBA" id="ARBA00022741"/>
    </source>
</evidence>
<evidence type="ECO:0000313" key="13">
    <source>
        <dbReference type="EMBL" id="CAB4847961.1"/>
    </source>
</evidence>
<dbReference type="Pfam" id="PF01171">
    <property type="entry name" value="ATP_bind_3"/>
    <property type="match status" value="1"/>
</dbReference>
<dbReference type="EMBL" id="CAFBOE010000020">
    <property type="protein sequence ID" value="CAB4971090.1"/>
    <property type="molecule type" value="Genomic_DNA"/>
</dbReference>
<evidence type="ECO:0000256" key="3">
    <source>
        <dbReference type="ARBA" id="ARBA00022598"/>
    </source>
</evidence>
<dbReference type="SUPFAM" id="SSF82829">
    <property type="entry name" value="MesJ substrate recognition domain-like"/>
    <property type="match status" value="1"/>
</dbReference>
<dbReference type="EMBL" id="CAFBQZ010000018">
    <property type="protein sequence ID" value="CAB5071259.1"/>
    <property type="molecule type" value="Genomic_DNA"/>
</dbReference>
<dbReference type="Gene3D" id="1.20.59.20">
    <property type="match status" value="1"/>
</dbReference>
<dbReference type="GO" id="GO:0005524">
    <property type="term" value="F:ATP binding"/>
    <property type="evidence" value="ECO:0007669"/>
    <property type="project" value="UniProtKB-KW"/>
</dbReference>
<evidence type="ECO:0000259" key="8">
    <source>
        <dbReference type="Pfam" id="PF01171"/>
    </source>
</evidence>
<proteinExistence type="inferred from homology"/>
<dbReference type="InterPro" id="IPR012795">
    <property type="entry name" value="tRNA_Ile_lys_synt_N"/>
</dbReference>
<evidence type="ECO:0000313" key="10">
    <source>
        <dbReference type="EMBL" id="CAB4665729.1"/>
    </source>
</evidence>
<keyword evidence="6" id="KW-0067">ATP-binding</keyword>
<accession>A0A6J7LQN4</accession>
<dbReference type="Pfam" id="PF09179">
    <property type="entry name" value="TilS"/>
    <property type="match status" value="1"/>
</dbReference>
<dbReference type="HAMAP" id="MF_01161">
    <property type="entry name" value="tRNA_Ile_lys_synt"/>
    <property type="match status" value="1"/>
</dbReference>
<dbReference type="EMBL" id="CAEZWS010000033">
    <property type="protein sequence ID" value="CAB4665729.1"/>
    <property type="molecule type" value="Genomic_DNA"/>
</dbReference>
<dbReference type="InterPro" id="IPR012094">
    <property type="entry name" value="tRNA_Ile_lys_synt"/>
</dbReference>
<dbReference type="EMBL" id="CAFBJH010000007">
    <property type="protein sequence ID" value="CAB4847961.1"/>
    <property type="molecule type" value="Genomic_DNA"/>
</dbReference>
<dbReference type="Gene3D" id="3.40.50.620">
    <property type="entry name" value="HUPs"/>
    <property type="match status" value="1"/>
</dbReference>
<gene>
    <name evidence="10" type="ORF">UFOPK2288_00752</name>
    <name evidence="11" type="ORF">UFOPK2589_00680</name>
    <name evidence="12" type="ORF">UFOPK2931_00551</name>
    <name evidence="13" type="ORF">UFOPK3287_00222</name>
    <name evidence="14" type="ORF">UFOPK3558_00397</name>
    <name evidence="15" type="ORF">UFOPK3916_00409</name>
    <name evidence="16" type="ORF">UFOPK4372_00408</name>
</gene>
<keyword evidence="2" id="KW-0963">Cytoplasm</keyword>
<protein>
    <recommendedName>
        <fullName evidence="1">tRNA(Ile)-lysidine synthetase</fullName>
        <ecNumber evidence="1">6.3.4.19</ecNumber>
    </recommendedName>
</protein>
<dbReference type="InterPro" id="IPR014729">
    <property type="entry name" value="Rossmann-like_a/b/a_fold"/>
</dbReference>
<dbReference type="EC" id="6.3.4.19" evidence="1"/>
<name>A0A6J7LQN4_9ZZZZ</name>
<evidence type="ECO:0000313" key="16">
    <source>
        <dbReference type="EMBL" id="CAB5071259.1"/>
    </source>
</evidence>
<evidence type="ECO:0000313" key="14">
    <source>
        <dbReference type="EMBL" id="CAB4895564.1"/>
    </source>
</evidence>
<dbReference type="AlphaFoldDB" id="A0A6J7LQN4"/>
<evidence type="ECO:0000256" key="4">
    <source>
        <dbReference type="ARBA" id="ARBA00022694"/>
    </source>
</evidence>
<comment type="catalytic activity">
    <reaction evidence="7">
        <text>cytidine(34) in tRNA(Ile2) + L-lysine + ATP = lysidine(34) in tRNA(Ile2) + AMP + diphosphate + H(+)</text>
        <dbReference type="Rhea" id="RHEA:43744"/>
        <dbReference type="Rhea" id="RHEA-COMP:10625"/>
        <dbReference type="Rhea" id="RHEA-COMP:10670"/>
        <dbReference type="ChEBI" id="CHEBI:15378"/>
        <dbReference type="ChEBI" id="CHEBI:30616"/>
        <dbReference type="ChEBI" id="CHEBI:32551"/>
        <dbReference type="ChEBI" id="CHEBI:33019"/>
        <dbReference type="ChEBI" id="CHEBI:82748"/>
        <dbReference type="ChEBI" id="CHEBI:83665"/>
        <dbReference type="ChEBI" id="CHEBI:456215"/>
        <dbReference type="EC" id="6.3.4.19"/>
    </reaction>
</comment>
<evidence type="ECO:0000256" key="2">
    <source>
        <dbReference type="ARBA" id="ARBA00022490"/>
    </source>
</evidence>
<reference evidence="15" key="1">
    <citation type="submission" date="2020-05" db="EMBL/GenBank/DDBJ databases">
        <authorList>
            <person name="Chiriac C."/>
            <person name="Salcher M."/>
            <person name="Ghai R."/>
            <person name="Kavagutti S V."/>
        </authorList>
    </citation>
    <scope>NUCLEOTIDE SEQUENCE</scope>
</reference>
<dbReference type="CDD" id="cd01992">
    <property type="entry name" value="TilS_N"/>
    <property type="match status" value="1"/>
</dbReference>
<dbReference type="SUPFAM" id="SSF52402">
    <property type="entry name" value="Adenine nucleotide alpha hydrolases-like"/>
    <property type="match status" value="1"/>
</dbReference>
<dbReference type="GO" id="GO:0008033">
    <property type="term" value="P:tRNA processing"/>
    <property type="evidence" value="ECO:0007669"/>
    <property type="project" value="UniProtKB-KW"/>
</dbReference>